<evidence type="ECO:0000259" key="2">
    <source>
        <dbReference type="SMART" id="SM00065"/>
    </source>
</evidence>
<proteinExistence type="predicted"/>
<dbReference type="Gene3D" id="3.30.450.40">
    <property type="match status" value="1"/>
</dbReference>
<reference evidence="3 4" key="1">
    <citation type="submission" date="2022-05" db="EMBL/GenBank/DDBJ databases">
        <authorList>
            <person name="Jo J.-H."/>
            <person name="Im W.-T."/>
        </authorList>
    </citation>
    <scope>NUCLEOTIDE SEQUENCE [LARGE SCALE GENOMIC DNA]</scope>
    <source>
        <strain evidence="3 4">NSE70-1</strain>
    </source>
</reference>
<keyword evidence="4" id="KW-1185">Reference proteome</keyword>
<evidence type="ECO:0000256" key="1">
    <source>
        <dbReference type="SAM" id="MobiDB-lite"/>
    </source>
</evidence>
<dbReference type="InterPro" id="IPR003018">
    <property type="entry name" value="GAF"/>
</dbReference>
<dbReference type="InterPro" id="IPR029016">
    <property type="entry name" value="GAF-like_dom_sf"/>
</dbReference>
<dbReference type="RefSeq" id="WP_249904024.1">
    <property type="nucleotide sequence ID" value="NZ_JAMGBA010000002.1"/>
</dbReference>
<gene>
    <name evidence="3" type="ORF">LZ496_07495</name>
</gene>
<name>A0ABT0RUD3_9SPHN</name>
<evidence type="ECO:0000313" key="4">
    <source>
        <dbReference type="Proteomes" id="UP001203410"/>
    </source>
</evidence>
<dbReference type="SUPFAM" id="SSF55781">
    <property type="entry name" value="GAF domain-like"/>
    <property type="match status" value="1"/>
</dbReference>
<comment type="caution">
    <text evidence="3">The sequence shown here is derived from an EMBL/GenBank/DDBJ whole genome shotgun (WGS) entry which is preliminary data.</text>
</comment>
<evidence type="ECO:0000313" key="3">
    <source>
        <dbReference type="EMBL" id="MCL6698628.1"/>
    </source>
</evidence>
<organism evidence="3 4">
    <name type="scientific">Sphingomonas caseinilyticus</name>
    <dbReference type="NCBI Taxonomy" id="2908205"/>
    <lineage>
        <taxon>Bacteria</taxon>
        <taxon>Pseudomonadati</taxon>
        <taxon>Pseudomonadota</taxon>
        <taxon>Alphaproteobacteria</taxon>
        <taxon>Sphingomonadales</taxon>
        <taxon>Sphingomonadaceae</taxon>
        <taxon>Sphingomonas</taxon>
    </lineage>
</organism>
<protein>
    <submittedName>
        <fullName evidence="3">GAF domain-containing protein</fullName>
    </submittedName>
</protein>
<feature type="domain" description="GAF" evidence="2">
    <location>
        <begin position="27"/>
        <end position="180"/>
    </location>
</feature>
<accession>A0ABT0RUD3</accession>
<dbReference type="EMBL" id="JAMGBA010000002">
    <property type="protein sequence ID" value="MCL6698628.1"/>
    <property type="molecule type" value="Genomic_DNA"/>
</dbReference>
<dbReference type="Proteomes" id="UP001203410">
    <property type="component" value="Unassembled WGS sequence"/>
</dbReference>
<feature type="region of interest" description="Disordered" evidence="1">
    <location>
        <begin position="180"/>
        <end position="211"/>
    </location>
</feature>
<sequence length="265" mass="28914">MPFALELQDSLRDRHCRVAQEFAAGDSLEAVLDRHLLAIEASADTELLTSILLLDETGTRILHGAAPSLPRTYCAAIHGAEIGPEAGSCGTAAFTGHPIYVSDIATNVLWDDYRHLALPHGLRACWSTPIRDPEGIVLGTFAVYHLTPRSPTPSEVKSIRMITDHVAQVILWSRSRSFEQPLDRTDGSPPHPNLRLVSDYGDEETNGEAPPDAARRFHVFAIKLEQYAERVSSRNFAAALKAAAADCRKLGQAASNRDKGTKDGR</sequence>
<dbReference type="Pfam" id="PF13185">
    <property type="entry name" value="GAF_2"/>
    <property type="match status" value="1"/>
</dbReference>
<dbReference type="SMART" id="SM00065">
    <property type="entry name" value="GAF"/>
    <property type="match status" value="1"/>
</dbReference>